<evidence type="ECO:0000313" key="1">
    <source>
        <dbReference type="EMBL" id="RRR75314.1"/>
    </source>
</evidence>
<dbReference type="InterPro" id="IPR036249">
    <property type="entry name" value="Thioredoxin-like_sf"/>
</dbReference>
<dbReference type="EMBL" id="RSAS01000197">
    <property type="protein sequence ID" value="RRR75314.1"/>
    <property type="molecule type" value="Genomic_DNA"/>
</dbReference>
<evidence type="ECO:0000313" key="2">
    <source>
        <dbReference type="Proteomes" id="UP000280307"/>
    </source>
</evidence>
<accession>A0A426U5R1</accession>
<protein>
    <submittedName>
        <fullName evidence="1">(2Fe-2S) ferredoxin domain-containing protein</fullName>
    </submittedName>
</protein>
<dbReference type="Gene3D" id="3.40.30.10">
    <property type="entry name" value="Glutaredoxin"/>
    <property type="match status" value="1"/>
</dbReference>
<dbReference type="SUPFAM" id="SSF52833">
    <property type="entry name" value="Thioredoxin-like"/>
    <property type="match status" value="1"/>
</dbReference>
<comment type="caution">
    <text evidence="1">The sequence shown here is derived from an EMBL/GenBank/DDBJ whole genome shotgun (WGS) entry which is preliminary data.</text>
</comment>
<dbReference type="CDD" id="cd02980">
    <property type="entry name" value="TRX_Fd_family"/>
    <property type="match status" value="1"/>
</dbReference>
<reference evidence="1 2" key="1">
    <citation type="submission" date="2018-12" db="EMBL/GenBank/DDBJ databases">
        <title>Genome Sequence of Candidatus Viridilinea halotolerans isolated from saline sulfide-rich spring.</title>
        <authorList>
            <person name="Grouzdev D.S."/>
            <person name="Burganskaya E.I."/>
            <person name="Krutkina M.S."/>
            <person name="Sukhacheva M.V."/>
            <person name="Gorlenko V.M."/>
        </authorList>
    </citation>
    <scope>NUCLEOTIDE SEQUENCE [LARGE SCALE GENOMIC DNA]</scope>
    <source>
        <strain evidence="1">Chok-6</strain>
    </source>
</reference>
<dbReference type="AlphaFoldDB" id="A0A426U5R1"/>
<organism evidence="1 2">
    <name type="scientific">Candidatus Viridilinea halotolerans</name>
    <dbReference type="NCBI Taxonomy" id="2491704"/>
    <lineage>
        <taxon>Bacteria</taxon>
        <taxon>Bacillati</taxon>
        <taxon>Chloroflexota</taxon>
        <taxon>Chloroflexia</taxon>
        <taxon>Chloroflexales</taxon>
        <taxon>Chloroflexineae</taxon>
        <taxon>Oscillochloridaceae</taxon>
        <taxon>Candidatus Viridilinea</taxon>
    </lineage>
</organism>
<sequence>MGKGEVKVEHLARVGQPCVAICTAKHCKRAGAQQILGAAQAALLEAGLAAQVQVAETACQDHCDDGPVLTVIPGLYPYLSLNPATTRDVILQHVRDGQPLLEHLHRRFRRRLARRVAEEE</sequence>
<name>A0A426U5R1_9CHLR</name>
<gene>
    <name evidence="1" type="ORF">EI684_04970</name>
</gene>
<proteinExistence type="predicted"/>
<dbReference type="Proteomes" id="UP000280307">
    <property type="component" value="Unassembled WGS sequence"/>
</dbReference>